<keyword evidence="3" id="KW-1185">Reference proteome</keyword>
<evidence type="ECO:0000313" key="3">
    <source>
        <dbReference type="Proteomes" id="UP001153050"/>
    </source>
</evidence>
<dbReference type="InterPro" id="IPR029068">
    <property type="entry name" value="Glyas_Bleomycin-R_OHBP_Dase"/>
</dbReference>
<dbReference type="Pfam" id="PF00903">
    <property type="entry name" value="Glyoxalase"/>
    <property type="match status" value="1"/>
</dbReference>
<feature type="domain" description="VOC" evidence="1">
    <location>
        <begin position="6"/>
        <end position="137"/>
    </location>
</feature>
<dbReference type="PROSITE" id="PS51819">
    <property type="entry name" value="VOC"/>
    <property type="match status" value="1"/>
</dbReference>
<organism evidence="2 3">
    <name type="scientific">Mesorhizobium escarrei</name>
    <dbReference type="NCBI Taxonomy" id="666018"/>
    <lineage>
        <taxon>Bacteria</taxon>
        <taxon>Pseudomonadati</taxon>
        <taxon>Pseudomonadota</taxon>
        <taxon>Alphaproteobacteria</taxon>
        <taxon>Hyphomicrobiales</taxon>
        <taxon>Phyllobacteriaceae</taxon>
        <taxon>Mesorhizobium</taxon>
    </lineage>
</organism>
<dbReference type="Gene3D" id="3.10.180.10">
    <property type="entry name" value="2,3-Dihydroxybiphenyl 1,2-Dioxygenase, domain 1"/>
    <property type="match status" value="1"/>
</dbReference>
<sequence>MPVTVGAHHLTLFTHDMDRFIRFYGEIFDAETKFDLSEPGPGGGTLRHSLNDVGGGFALHPFQMPEPTGYEDGSMQMGNRGHIDHLALKVDDEECSQEVRRRLVKAGASDGTITDFGAVRLVTFKDPDGMEGEVARWTDSKRVLGFEERKRELWLD</sequence>
<evidence type="ECO:0000259" key="1">
    <source>
        <dbReference type="PROSITE" id="PS51819"/>
    </source>
</evidence>
<dbReference type="SUPFAM" id="SSF54593">
    <property type="entry name" value="Glyoxalase/Bleomycin resistance protein/Dihydroxybiphenyl dioxygenase"/>
    <property type="match status" value="1"/>
</dbReference>
<comment type="caution">
    <text evidence="2">The sequence shown here is derived from an EMBL/GenBank/DDBJ whole genome shotgun (WGS) entry which is preliminary data.</text>
</comment>
<accession>A0ABM9DJJ0</accession>
<dbReference type="InterPro" id="IPR037523">
    <property type="entry name" value="VOC_core"/>
</dbReference>
<protein>
    <submittedName>
        <fullName evidence="2">Catechol 2,3-dioxygenase</fullName>
    </submittedName>
</protein>
<reference evidence="2 3" key="1">
    <citation type="submission" date="2022-03" db="EMBL/GenBank/DDBJ databases">
        <authorList>
            <person name="Brunel B."/>
        </authorList>
    </citation>
    <scope>NUCLEOTIDE SEQUENCE [LARGE SCALE GENOMIC DNA]</scope>
    <source>
        <strain evidence="2">STM5069sample</strain>
    </source>
</reference>
<dbReference type="CDD" id="cd06587">
    <property type="entry name" value="VOC"/>
    <property type="match status" value="1"/>
</dbReference>
<dbReference type="InterPro" id="IPR004360">
    <property type="entry name" value="Glyas_Fos-R_dOase_dom"/>
</dbReference>
<proteinExistence type="predicted"/>
<dbReference type="EMBL" id="CAKXZT010000055">
    <property type="protein sequence ID" value="CAH2396745.1"/>
    <property type="molecule type" value="Genomic_DNA"/>
</dbReference>
<gene>
    <name evidence="2" type="ORF">MES5069_1480001</name>
</gene>
<dbReference type="Proteomes" id="UP001153050">
    <property type="component" value="Unassembled WGS sequence"/>
</dbReference>
<name>A0ABM9DJJ0_9HYPH</name>
<evidence type="ECO:0000313" key="2">
    <source>
        <dbReference type="EMBL" id="CAH2396745.1"/>
    </source>
</evidence>